<dbReference type="AlphaFoldDB" id="A0A4U0U3H5"/>
<accession>A0A4U0U3H5</accession>
<dbReference type="Proteomes" id="UP000310066">
    <property type="component" value="Unassembled WGS sequence"/>
</dbReference>
<comment type="caution">
    <text evidence="1">The sequence shown here is derived from an EMBL/GenBank/DDBJ whole genome shotgun (WGS) entry which is preliminary data.</text>
</comment>
<organism evidence="1 2">
    <name type="scientific">Friedmanniomyces endolithicus</name>
    <dbReference type="NCBI Taxonomy" id="329885"/>
    <lineage>
        <taxon>Eukaryota</taxon>
        <taxon>Fungi</taxon>
        <taxon>Dikarya</taxon>
        <taxon>Ascomycota</taxon>
        <taxon>Pezizomycotina</taxon>
        <taxon>Dothideomycetes</taxon>
        <taxon>Dothideomycetidae</taxon>
        <taxon>Mycosphaerellales</taxon>
        <taxon>Teratosphaeriaceae</taxon>
        <taxon>Friedmanniomyces</taxon>
    </lineage>
</organism>
<dbReference type="EMBL" id="NAJP01000113">
    <property type="protein sequence ID" value="TKA29062.1"/>
    <property type="molecule type" value="Genomic_DNA"/>
</dbReference>
<gene>
    <name evidence="1" type="ORF">B0A54_16345</name>
</gene>
<proteinExistence type="predicted"/>
<dbReference type="OrthoDB" id="3882759at2759"/>
<protein>
    <submittedName>
        <fullName evidence="1">Uncharacterized protein</fullName>
    </submittedName>
</protein>
<evidence type="ECO:0000313" key="2">
    <source>
        <dbReference type="Proteomes" id="UP000310066"/>
    </source>
</evidence>
<reference evidence="1 2" key="1">
    <citation type="submission" date="2017-03" db="EMBL/GenBank/DDBJ databases">
        <title>Genomes of endolithic fungi from Antarctica.</title>
        <authorList>
            <person name="Coleine C."/>
            <person name="Masonjones S."/>
            <person name="Stajich J.E."/>
        </authorList>
    </citation>
    <scope>NUCLEOTIDE SEQUENCE [LARGE SCALE GENOMIC DNA]</scope>
    <source>
        <strain evidence="1 2">CCFEE 5311</strain>
    </source>
</reference>
<evidence type="ECO:0000313" key="1">
    <source>
        <dbReference type="EMBL" id="TKA29062.1"/>
    </source>
</evidence>
<sequence>MSVSIAFDQRDSLARSLERRLPGTIAVHSAIGGQLPPAHNTLSSTTFHRWHKSERQARRLVDLQITHCDAFRLSANVRGVHHLQTRARLTGSRARGVTTRLIVSRKSRHLRSAEHVRYGAGMPPIPSPPPSADYRPVFENLHTSVPITAGTPKGSALVTSLLYRDHYIYQHPELHTSHGIRYGRFGI</sequence>
<name>A0A4U0U3H5_9PEZI</name>